<protein>
    <recommendedName>
        <fullName evidence="4">Glycosyltransferase RgtA/B/C/D-like domain-containing protein</fullName>
    </recommendedName>
</protein>
<feature type="transmembrane region" description="Helical" evidence="1">
    <location>
        <begin position="85"/>
        <end position="103"/>
    </location>
</feature>
<reference evidence="2 3" key="1">
    <citation type="submission" date="2020-05" db="EMBL/GenBank/DDBJ databases">
        <title>Genome Sequencing of Type Strains.</title>
        <authorList>
            <person name="Lemaire J.F."/>
            <person name="Inderbitzin P."/>
            <person name="Gregorio O.A."/>
            <person name="Collins S.B."/>
            <person name="Wespe N."/>
            <person name="Knight-Connoni V."/>
        </authorList>
    </citation>
    <scope>NUCLEOTIDE SEQUENCE [LARGE SCALE GENOMIC DNA]</scope>
    <source>
        <strain evidence="2 3">ATCC 25174</strain>
    </source>
</reference>
<feature type="transmembrane region" description="Helical" evidence="1">
    <location>
        <begin position="200"/>
        <end position="221"/>
    </location>
</feature>
<feature type="transmembrane region" description="Helical" evidence="1">
    <location>
        <begin position="132"/>
        <end position="154"/>
    </location>
</feature>
<keyword evidence="1" id="KW-0812">Transmembrane</keyword>
<name>A0A7Y5ZZ70_9CELL</name>
<accession>A0A7Y5ZZ70</accession>
<feature type="transmembrane region" description="Helical" evidence="1">
    <location>
        <begin position="265"/>
        <end position="286"/>
    </location>
</feature>
<feature type="transmembrane region" description="Helical" evidence="1">
    <location>
        <begin position="298"/>
        <end position="322"/>
    </location>
</feature>
<dbReference type="EMBL" id="JABMCI010000055">
    <property type="protein sequence ID" value="NUU16786.1"/>
    <property type="molecule type" value="Genomic_DNA"/>
</dbReference>
<dbReference type="Proteomes" id="UP000565724">
    <property type="component" value="Unassembled WGS sequence"/>
</dbReference>
<gene>
    <name evidence="2" type="ORF">HP550_05925</name>
</gene>
<evidence type="ECO:0008006" key="4">
    <source>
        <dbReference type="Google" id="ProtNLM"/>
    </source>
</evidence>
<feature type="transmembrane region" description="Helical" evidence="1">
    <location>
        <begin position="375"/>
        <end position="395"/>
    </location>
</feature>
<keyword evidence="1" id="KW-1133">Transmembrane helix</keyword>
<proteinExistence type="predicted"/>
<feature type="transmembrane region" description="Helical" evidence="1">
    <location>
        <begin position="334"/>
        <end position="354"/>
    </location>
</feature>
<evidence type="ECO:0000313" key="3">
    <source>
        <dbReference type="Proteomes" id="UP000565724"/>
    </source>
</evidence>
<evidence type="ECO:0000256" key="1">
    <source>
        <dbReference type="SAM" id="Phobius"/>
    </source>
</evidence>
<feature type="transmembrane region" description="Helical" evidence="1">
    <location>
        <begin position="6"/>
        <end position="24"/>
    </location>
</feature>
<sequence>MLAPALSAWLAGCWLAIITATTYIGDDLINKDIRAAAAERGTDLGGLIGHYTSQWMTEQGRFFPGSLGWSYTVFWVTEVRVPYKFVLGAVLVACVAACALLSVTLTGRWRVAPALVASAVCFVQVRVGFDAIIGFAGLVPLTLGLCAAAIVLLVRGRGWVSALVAAALYSMALVTYETVILFVPAMAALVVYWRRRWLPALALVVPAALAAGAAVVLRGAVRTPTLAAYTVDLDPHVVVPTFAKQALAALPMSQWILGAPGVPSVPTGAVVVAALVCGLPVAALMLSASGGPLRASWAAIVSLGGFGLWIWLTSALLTGITVRWQEEVHRGQGYLSVVYGYLGCALLACAIWLVGERLVADRSRTARAAWRITSALVIAAVATATMAGNLAITSLV</sequence>
<keyword evidence="1" id="KW-0472">Membrane</keyword>
<keyword evidence="3" id="KW-1185">Reference proteome</keyword>
<comment type="caution">
    <text evidence="2">The sequence shown here is derived from an EMBL/GenBank/DDBJ whole genome shotgun (WGS) entry which is preliminary data.</text>
</comment>
<dbReference type="RefSeq" id="WP_175346669.1">
    <property type="nucleotide sequence ID" value="NZ_JABMCI010000055.1"/>
</dbReference>
<feature type="transmembrane region" description="Helical" evidence="1">
    <location>
        <begin position="166"/>
        <end position="193"/>
    </location>
</feature>
<evidence type="ECO:0000313" key="2">
    <source>
        <dbReference type="EMBL" id="NUU16786.1"/>
    </source>
</evidence>
<dbReference type="AlphaFoldDB" id="A0A7Y5ZZ70"/>
<organism evidence="2 3">
    <name type="scientific">Cellulomonas humilata</name>
    <dbReference type="NCBI Taxonomy" id="144055"/>
    <lineage>
        <taxon>Bacteria</taxon>
        <taxon>Bacillati</taxon>
        <taxon>Actinomycetota</taxon>
        <taxon>Actinomycetes</taxon>
        <taxon>Micrococcales</taxon>
        <taxon>Cellulomonadaceae</taxon>
        <taxon>Cellulomonas</taxon>
    </lineage>
</organism>